<evidence type="ECO:0000313" key="4">
    <source>
        <dbReference type="Proteomes" id="UP000664844"/>
    </source>
</evidence>
<evidence type="ECO:0000256" key="1">
    <source>
        <dbReference type="SAM" id="MobiDB-lite"/>
    </source>
</evidence>
<gene>
    <name evidence="3" type="ORF">J0895_03670</name>
</gene>
<dbReference type="EMBL" id="JAFLQW010000089">
    <property type="protein sequence ID" value="MBO0348216.1"/>
    <property type="molecule type" value="Genomic_DNA"/>
</dbReference>
<proteinExistence type="predicted"/>
<evidence type="ECO:0008006" key="5">
    <source>
        <dbReference type="Google" id="ProtNLM"/>
    </source>
</evidence>
<keyword evidence="4" id="KW-1185">Reference proteome</keyword>
<reference evidence="3 4" key="1">
    <citation type="submission" date="2021-03" db="EMBL/GenBank/DDBJ databases">
        <title>Metabolic Capacity of the Antarctic Cyanobacterium Phormidium pseudopriestleyi that Sustains Oxygenic Photosynthesis in the Presence of Hydrogen Sulfide.</title>
        <authorList>
            <person name="Lumian J.E."/>
            <person name="Jungblut A.D."/>
            <person name="Dillon M.L."/>
            <person name="Hawes I."/>
            <person name="Doran P.T."/>
            <person name="Mackey T.J."/>
            <person name="Dick G.J."/>
            <person name="Grettenberger C.L."/>
            <person name="Sumner D.Y."/>
        </authorList>
    </citation>
    <scope>NUCLEOTIDE SEQUENCE [LARGE SCALE GENOMIC DNA]</scope>
    <source>
        <strain evidence="3 4">FRX01</strain>
    </source>
</reference>
<sequence>MNPQPLNPQNHYDYWICPNLGTYWQLAKVRGSDKVVLKSRQGNGQFTFSPMEGFVLQHFTGKLPIAQIQRRCQQQFDDSLSPSFVWELLQKLIELGILAAEDETSMDWICPDLTPYWTLSPLPDSDQVLLKAIEGNLRVIFSEFEGYALNYFTGKYTVFEIQTRCEQEFSGEIFADFIPDLLQKLIELQILARDDSEQNVEPSDAQKAAGDRPSNSPTLKASVQWINHPDGYWILRNPEDFTFLQLSDSDKVIIDQLGRRSPSSIIEEFCITPQELKNLLRLLTTSAMLEGTTVPTPPRGKFNPMQLLYFRIPLFNPDPWLTRHIEGIRWIWTKPFAVLLFLCLSASVVVGIRQREIIFYTGQQLMEANGPALIIPFALLSMLVVAFHELGHAFTLKNFGGVVPNMGLLLMMFMPAAYTNTTDSYCLSRFKRVLVVGAGLLVQFAIWAGALWFWNWTHAGSWLHTASYLLMVAALVTVAINFNPMAKFDGYYLAVALTGINNLRTRSFALYGNLLRGKPLRERGGDILILAIYAPLSLAYIYFVFGFLFARIADWSLTNIPTTALLILVIWLIYFFFPSNKN</sequence>
<evidence type="ECO:0000313" key="3">
    <source>
        <dbReference type="EMBL" id="MBO0348216.1"/>
    </source>
</evidence>
<feature type="transmembrane region" description="Helical" evidence="2">
    <location>
        <begin position="402"/>
        <end position="421"/>
    </location>
</feature>
<name>A0ABS3FM73_9CYAN</name>
<keyword evidence="2" id="KW-0472">Membrane</keyword>
<feature type="transmembrane region" description="Helical" evidence="2">
    <location>
        <begin position="466"/>
        <end position="483"/>
    </location>
</feature>
<comment type="caution">
    <text evidence="3">The sequence shown here is derived from an EMBL/GenBank/DDBJ whole genome shotgun (WGS) entry which is preliminary data.</text>
</comment>
<dbReference type="RefSeq" id="WP_207086773.1">
    <property type="nucleotide sequence ID" value="NZ_JAFLQW010000089.1"/>
</dbReference>
<keyword evidence="2" id="KW-0812">Transmembrane</keyword>
<evidence type="ECO:0000256" key="2">
    <source>
        <dbReference type="SAM" id="Phobius"/>
    </source>
</evidence>
<feature type="transmembrane region" description="Helical" evidence="2">
    <location>
        <begin position="330"/>
        <end position="352"/>
    </location>
</feature>
<feature type="transmembrane region" description="Helical" evidence="2">
    <location>
        <begin position="527"/>
        <end position="550"/>
    </location>
</feature>
<feature type="region of interest" description="Disordered" evidence="1">
    <location>
        <begin position="197"/>
        <end position="219"/>
    </location>
</feature>
<organism evidence="3 4">
    <name type="scientific">Phormidium pseudopriestleyi FRX01</name>
    <dbReference type="NCBI Taxonomy" id="1759528"/>
    <lineage>
        <taxon>Bacteria</taxon>
        <taxon>Bacillati</taxon>
        <taxon>Cyanobacteriota</taxon>
        <taxon>Cyanophyceae</taxon>
        <taxon>Oscillatoriophycideae</taxon>
        <taxon>Oscillatoriales</taxon>
        <taxon>Oscillatoriaceae</taxon>
        <taxon>Phormidium</taxon>
    </lineage>
</organism>
<feature type="transmembrane region" description="Helical" evidence="2">
    <location>
        <begin position="556"/>
        <end position="577"/>
    </location>
</feature>
<protein>
    <recommendedName>
        <fullName evidence="5">Peptidase M50</fullName>
    </recommendedName>
</protein>
<feature type="transmembrane region" description="Helical" evidence="2">
    <location>
        <begin position="372"/>
        <end position="390"/>
    </location>
</feature>
<accession>A0ABS3FM73</accession>
<feature type="transmembrane region" description="Helical" evidence="2">
    <location>
        <begin position="433"/>
        <end position="454"/>
    </location>
</feature>
<dbReference type="Proteomes" id="UP000664844">
    <property type="component" value="Unassembled WGS sequence"/>
</dbReference>
<keyword evidence="2" id="KW-1133">Transmembrane helix</keyword>